<dbReference type="SUPFAM" id="SSF46785">
    <property type="entry name" value="Winged helix' DNA-binding domain"/>
    <property type="match status" value="1"/>
</dbReference>
<dbReference type="GO" id="GO:0003700">
    <property type="term" value="F:DNA-binding transcription factor activity"/>
    <property type="evidence" value="ECO:0007669"/>
    <property type="project" value="TreeGrafter"/>
</dbReference>
<proteinExistence type="predicted"/>
<evidence type="ECO:0000259" key="5">
    <source>
        <dbReference type="PROSITE" id="PS51078"/>
    </source>
</evidence>
<dbReference type="RefSeq" id="WP_201672657.1">
    <property type="nucleotide sequence ID" value="NZ_JAEQNE010000001.1"/>
</dbReference>
<dbReference type="SUPFAM" id="SSF55781">
    <property type="entry name" value="GAF domain-like"/>
    <property type="match status" value="1"/>
</dbReference>
<sequence length="259" mass="28847">MTDQDRSHSRDFVASLEKGLKVLLCFERKRSKLNLSEVARLTGYTPATARRLLKTLHELDYLYSDGKRFWVAPRTLLLARPYLMSRPAPQLAQPVLDKLADRTRQPASLGLLLDQEVLIIARSTGRRTLSTGLGIGSRLPSFCSAIGRAVLSTLPRADVARYLAATSLESYTPMTVRDVASATDRVEHCRIYGWAECDEELELGVRSIAVPISSFPDKAIAAVSLSVRAERMTMNAFRQTHLAAIREARDELKATVNFD</sequence>
<protein>
    <submittedName>
        <fullName evidence="6">Helix-turn-helix domain-containing protein</fullName>
    </submittedName>
</protein>
<evidence type="ECO:0000256" key="1">
    <source>
        <dbReference type="ARBA" id="ARBA00023015"/>
    </source>
</evidence>
<dbReference type="InterPro" id="IPR005471">
    <property type="entry name" value="Tscrpt_reg_IclR_N"/>
</dbReference>
<evidence type="ECO:0000313" key="7">
    <source>
        <dbReference type="Proteomes" id="UP000599109"/>
    </source>
</evidence>
<dbReference type="PANTHER" id="PTHR30136">
    <property type="entry name" value="HELIX-TURN-HELIX TRANSCRIPTIONAL REGULATOR, ICLR FAMILY"/>
    <property type="match status" value="1"/>
</dbReference>
<dbReference type="GO" id="GO:0045892">
    <property type="term" value="P:negative regulation of DNA-templated transcription"/>
    <property type="evidence" value="ECO:0007669"/>
    <property type="project" value="TreeGrafter"/>
</dbReference>
<evidence type="ECO:0000313" key="6">
    <source>
        <dbReference type="EMBL" id="MBL0390082.1"/>
    </source>
</evidence>
<dbReference type="GO" id="GO:0003677">
    <property type="term" value="F:DNA binding"/>
    <property type="evidence" value="ECO:0007669"/>
    <property type="project" value="UniProtKB-KW"/>
</dbReference>
<organism evidence="6 7">
    <name type="scientific">Ramlibacter monticola</name>
    <dbReference type="NCBI Taxonomy" id="1926872"/>
    <lineage>
        <taxon>Bacteria</taxon>
        <taxon>Pseudomonadati</taxon>
        <taxon>Pseudomonadota</taxon>
        <taxon>Betaproteobacteria</taxon>
        <taxon>Burkholderiales</taxon>
        <taxon>Comamonadaceae</taxon>
        <taxon>Ramlibacter</taxon>
    </lineage>
</organism>
<dbReference type="InterPro" id="IPR050707">
    <property type="entry name" value="HTH_MetabolicPath_Reg"/>
</dbReference>
<keyword evidence="1" id="KW-0805">Transcription regulation</keyword>
<dbReference type="AlphaFoldDB" id="A0A936YY62"/>
<accession>A0A936YY62</accession>
<evidence type="ECO:0000259" key="4">
    <source>
        <dbReference type="PROSITE" id="PS51077"/>
    </source>
</evidence>
<dbReference type="InterPro" id="IPR036390">
    <property type="entry name" value="WH_DNA-bd_sf"/>
</dbReference>
<dbReference type="InterPro" id="IPR036388">
    <property type="entry name" value="WH-like_DNA-bd_sf"/>
</dbReference>
<gene>
    <name evidence="6" type="ORF">JJ685_02890</name>
</gene>
<dbReference type="PANTHER" id="PTHR30136:SF34">
    <property type="entry name" value="TRANSCRIPTIONAL REGULATOR"/>
    <property type="match status" value="1"/>
</dbReference>
<dbReference type="PROSITE" id="PS51078">
    <property type="entry name" value="ICLR_ED"/>
    <property type="match status" value="1"/>
</dbReference>
<evidence type="ECO:0000256" key="3">
    <source>
        <dbReference type="ARBA" id="ARBA00023163"/>
    </source>
</evidence>
<feature type="domain" description="IclR-ED" evidence="5">
    <location>
        <begin position="74"/>
        <end position="258"/>
    </location>
</feature>
<reference evidence="6 7" key="1">
    <citation type="journal article" date="2017" name="Int. J. Syst. Evol. Microbiol.">
        <title>Ramlibacter monticola sp. nov., isolated from forest soil.</title>
        <authorList>
            <person name="Chaudhary D.K."/>
            <person name="Kim J."/>
        </authorList>
    </citation>
    <scope>NUCLEOTIDE SEQUENCE [LARGE SCALE GENOMIC DNA]</scope>
    <source>
        <strain evidence="6 7">KACC 19175</strain>
    </source>
</reference>
<name>A0A936YY62_9BURK</name>
<evidence type="ECO:0000256" key="2">
    <source>
        <dbReference type="ARBA" id="ARBA00023125"/>
    </source>
</evidence>
<keyword evidence="3" id="KW-0804">Transcription</keyword>
<keyword evidence="2" id="KW-0238">DNA-binding</keyword>
<comment type="caution">
    <text evidence="6">The sequence shown here is derived from an EMBL/GenBank/DDBJ whole genome shotgun (WGS) entry which is preliminary data.</text>
</comment>
<dbReference type="EMBL" id="JAEQNE010000001">
    <property type="protein sequence ID" value="MBL0390082.1"/>
    <property type="molecule type" value="Genomic_DNA"/>
</dbReference>
<dbReference type="InterPro" id="IPR014757">
    <property type="entry name" value="Tscrpt_reg_IclR_C"/>
</dbReference>
<keyword evidence="7" id="KW-1185">Reference proteome</keyword>
<dbReference type="SMART" id="SM00346">
    <property type="entry name" value="HTH_ICLR"/>
    <property type="match status" value="1"/>
</dbReference>
<feature type="domain" description="HTH iclR-type" evidence="4">
    <location>
        <begin position="13"/>
        <end position="73"/>
    </location>
</feature>
<dbReference type="Proteomes" id="UP000599109">
    <property type="component" value="Unassembled WGS sequence"/>
</dbReference>
<dbReference type="Gene3D" id="3.30.450.40">
    <property type="match status" value="1"/>
</dbReference>
<dbReference type="PROSITE" id="PS51077">
    <property type="entry name" value="HTH_ICLR"/>
    <property type="match status" value="1"/>
</dbReference>
<dbReference type="Gene3D" id="1.10.10.10">
    <property type="entry name" value="Winged helix-like DNA-binding domain superfamily/Winged helix DNA-binding domain"/>
    <property type="match status" value="1"/>
</dbReference>
<dbReference type="Pfam" id="PF09339">
    <property type="entry name" value="HTH_IclR"/>
    <property type="match status" value="1"/>
</dbReference>
<dbReference type="InterPro" id="IPR029016">
    <property type="entry name" value="GAF-like_dom_sf"/>
</dbReference>
<dbReference type="Pfam" id="PF01614">
    <property type="entry name" value="IclR_C"/>
    <property type="match status" value="1"/>
</dbReference>